<accession>A0A4Y2J6G0</accession>
<feature type="domain" description="Mos1 transposase HTH" evidence="1">
    <location>
        <begin position="14"/>
        <end position="53"/>
    </location>
</feature>
<organism evidence="2 3">
    <name type="scientific">Araneus ventricosus</name>
    <name type="common">Orbweaver spider</name>
    <name type="synonym">Epeira ventricosa</name>
    <dbReference type="NCBI Taxonomy" id="182803"/>
    <lineage>
        <taxon>Eukaryota</taxon>
        <taxon>Metazoa</taxon>
        <taxon>Ecdysozoa</taxon>
        <taxon>Arthropoda</taxon>
        <taxon>Chelicerata</taxon>
        <taxon>Arachnida</taxon>
        <taxon>Araneae</taxon>
        <taxon>Araneomorphae</taxon>
        <taxon>Entelegynae</taxon>
        <taxon>Araneoidea</taxon>
        <taxon>Araneidae</taxon>
        <taxon>Araneus</taxon>
    </lineage>
</organism>
<dbReference type="Proteomes" id="UP000499080">
    <property type="component" value="Unassembled WGS sequence"/>
</dbReference>
<dbReference type="InterPro" id="IPR052709">
    <property type="entry name" value="Transposase-MT_Hybrid"/>
</dbReference>
<proteinExistence type="predicted"/>
<dbReference type="PANTHER" id="PTHR46060:SF1">
    <property type="entry name" value="MARINER MOS1 TRANSPOSASE-LIKE PROTEIN"/>
    <property type="match status" value="1"/>
</dbReference>
<reference evidence="2 3" key="1">
    <citation type="journal article" date="2019" name="Sci. Rep.">
        <title>Orb-weaving spider Araneus ventricosus genome elucidates the spidroin gene catalogue.</title>
        <authorList>
            <person name="Kono N."/>
            <person name="Nakamura H."/>
            <person name="Ohtoshi R."/>
            <person name="Moran D.A.P."/>
            <person name="Shinohara A."/>
            <person name="Yoshida Y."/>
            <person name="Fujiwara M."/>
            <person name="Mori M."/>
            <person name="Tomita M."/>
            <person name="Arakawa K."/>
        </authorList>
    </citation>
    <scope>NUCLEOTIDE SEQUENCE [LARGE SCALE GENOMIC DNA]</scope>
</reference>
<evidence type="ECO:0000313" key="2">
    <source>
        <dbReference type="EMBL" id="GBM85504.1"/>
    </source>
</evidence>
<dbReference type="PANTHER" id="PTHR46060">
    <property type="entry name" value="MARINER MOS1 TRANSPOSASE-LIKE PROTEIN"/>
    <property type="match status" value="1"/>
</dbReference>
<gene>
    <name evidence="2" type="ORF">AVEN_167651_1</name>
</gene>
<comment type="caution">
    <text evidence="2">The sequence shown here is derived from an EMBL/GenBank/DDBJ whole genome shotgun (WGS) entry which is preliminary data.</text>
</comment>
<evidence type="ECO:0000259" key="1">
    <source>
        <dbReference type="Pfam" id="PF17906"/>
    </source>
</evidence>
<dbReference type="OrthoDB" id="6429307at2759"/>
<dbReference type="InterPro" id="IPR041426">
    <property type="entry name" value="Mos1_HTH"/>
</dbReference>
<dbReference type="Pfam" id="PF17906">
    <property type="entry name" value="HTH_48"/>
    <property type="match status" value="1"/>
</dbReference>
<dbReference type="AlphaFoldDB" id="A0A4Y2J6G0"/>
<dbReference type="Gene3D" id="1.10.10.1450">
    <property type="match status" value="1"/>
</dbReference>
<evidence type="ECO:0000313" key="3">
    <source>
        <dbReference type="Proteomes" id="UP000499080"/>
    </source>
</evidence>
<name>A0A4Y2J6G0_ARAVE</name>
<sequence length="102" mass="11729">MDVRRNEQHFALKFCFRLKISTTEAYVMLQEDYGGCVLPYSIARRWFKIFKKGRQLISKEGVPGAPVTALTEVIINIAAVIVREDRRITLRDLSEKQNISLG</sequence>
<protein>
    <recommendedName>
        <fullName evidence="1">Mos1 transposase HTH domain-containing protein</fullName>
    </recommendedName>
</protein>
<keyword evidence="3" id="KW-1185">Reference proteome</keyword>
<dbReference type="EMBL" id="BGPR01003239">
    <property type="protein sequence ID" value="GBM85504.1"/>
    <property type="molecule type" value="Genomic_DNA"/>
</dbReference>